<evidence type="ECO:0000313" key="3">
    <source>
        <dbReference type="Proteomes" id="UP001189429"/>
    </source>
</evidence>
<dbReference type="PROSITE" id="PS50879">
    <property type="entry name" value="RNASE_H_1"/>
    <property type="match status" value="1"/>
</dbReference>
<name>A0ABN9UX09_9DINO</name>
<dbReference type="InterPro" id="IPR036397">
    <property type="entry name" value="RNaseH_sf"/>
</dbReference>
<sequence length="258" mass="28111">VLATGQWSFGTPSCTSSEIAEEDMAFFSPRASSSAPALPLPPPGLEKPIGEPPSSSCAEYHTTVLFRNVPYVFTRDTFVELLNSQGFQGKFDLVYVPMDFKTNREASGWGLTVAAPGGHALLDYCGPTVTNVSDPCYIGATQHSNNVGELSALFFGLSWLRGHLSTAARQPAKAIIEYDSEYAAGVIQRRTRARQNLTLVLRARHIYDQISSSIEWRKVESHTGQFLNERADHLANCGASGMYCGLPDATRWAQDTSG</sequence>
<dbReference type="Gene3D" id="3.30.420.10">
    <property type="entry name" value="Ribonuclease H-like superfamily/Ribonuclease H"/>
    <property type="match status" value="1"/>
</dbReference>
<dbReference type="EMBL" id="CAUYUJ010016379">
    <property type="protein sequence ID" value="CAK0864590.1"/>
    <property type="molecule type" value="Genomic_DNA"/>
</dbReference>
<feature type="domain" description="RNase H type-1" evidence="1">
    <location>
        <begin position="88"/>
        <end position="240"/>
    </location>
</feature>
<organism evidence="2 3">
    <name type="scientific">Prorocentrum cordatum</name>
    <dbReference type="NCBI Taxonomy" id="2364126"/>
    <lineage>
        <taxon>Eukaryota</taxon>
        <taxon>Sar</taxon>
        <taxon>Alveolata</taxon>
        <taxon>Dinophyceae</taxon>
        <taxon>Prorocentrales</taxon>
        <taxon>Prorocentraceae</taxon>
        <taxon>Prorocentrum</taxon>
    </lineage>
</organism>
<accession>A0ABN9UX09</accession>
<evidence type="ECO:0000313" key="2">
    <source>
        <dbReference type="EMBL" id="CAK0864590.1"/>
    </source>
</evidence>
<dbReference type="InterPro" id="IPR002156">
    <property type="entry name" value="RNaseH_domain"/>
</dbReference>
<gene>
    <name evidence="2" type="ORF">PCOR1329_LOCUS52419</name>
</gene>
<dbReference type="SUPFAM" id="SSF53098">
    <property type="entry name" value="Ribonuclease H-like"/>
    <property type="match status" value="1"/>
</dbReference>
<reference evidence="2" key="1">
    <citation type="submission" date="2023-10" db="EMBL/GenBank/DDBJ databases">
        <authorList>
            <person name="Chen Y."/>
            <person name="Shah S."/>
            <person name="Dougan E. K."/>
            <person name="Thang M."/>
            <person name="Chan C."/>
        </authorList>
    </citation>
    <scope>NUCLEOTIDE SEQUENCE [LARGE SCALE GENOMIC DNA]</scope>
</reference>
<feature type="non-terminal residue" evidence="2">
    <location>
        <position position="1"/>
    </location>
</feature>
<proteinExistence type="predicted"/>
<comment type="caution">
    <text evidence="2">The sequence shown here is derived from an EMBL/GenBank/DDBJ whole genome shotgun (WGS) entry which is preliminary data.</text>
</comment>
<dbReference type="InterPro" id="IPR012337">
    <property type="entry name" value="RNaseH-like_sf"/>
</dbReference>
<keyword evidence="3" id="KW-1185">Reference proteome</keyword>
<evidence type="ECO:0000259" key="1">
    <source>
        <dbReference type="PROSITE" id="PS50879"/>
    </source>
</evidence>
<dbReference type="Pfam" id="PF00075">
    <property type="entry name" value="RNase_H"/>
    <property type="match status" value="1"/>
</dbReference>
<protein>
    <recommendedName>
        <fullName evidence="1">RNase H type-1 domain-containing protein</fullName>
    </recommendedName>
</protein>
<dbReference type="Proteomes" id="UP001189429">
    <property type="component" value="Unassembled WGS sequence"/>
</dbReference>